<feature type="region of interest" description="Disordered" evidence="1">
    <location>
        <begin position="431"/>
        <end position="459"/>
    </location>
</feature>
<dbReference type="PANTHER" id="PTHR48101:SF4">
    <property type="entry name" value="METHYLMALONYL-COA MUTASE, MITOCHONDRIAL"/>
    <property type="match status" value="1"/>
</dbReference>
<sequence>MQDNSAGAWPAPNEGDWRRLVEASLSGKPISGLAAEIEPGISIDALMAASAAPPLSSRGGKAWTRLQRLGRAASAETIAAALATGADGFDIIVAGSAADYGDGLTPAELEALLADAPLDRCRWRLSTGSDGEACATIVDAAATAGRLDPQLLSISFGLDPLGAIANGQADSEDLQTLPTLVARLAERGYAGPFASADARLVHSAGGTPAMELGYALAAQLALLRELIDGGLPDDIAVGAVDVALSADEEQFVTIAKFRAMRLLHARLLAAGGLPRRRLSLHAETSWRMLAAEDMHSNLIRTTIAALAAGLGGADSLSVLPFTSAIDSHDPEAGRLALTTQAILIEEARLARVADPGAGSGTIETLTLALAEDGWRRFQEIERDGGLADAAAGKRLRAEIAEAAERRQAALASGTGAIVGVTHFRADVAARQEPRSVGSSFETTGLRPRRTSAPFESAAS</sequence>
<name>A0A1M4V638_9HYPH</name>
<gene>
    <name evidence="3" type="ORF">SAMN02745157_0619</name>
</gene>
<dbReference type="GO" id="GO:0005737">
    <property type="term" value="C:cytoplasm"/>
    <property type="evidence" value="ECO:0007669"/>
    <property type="project" value="TreeGrafter"/>
</dbReference>
<dbReference type="InterPro" id="IPR016176">
    <property type="entry name" value="Cbl-dep_enz_cat"/>
</dbReference>
<dbReference type="STRING" id="1122133.SAMN02745157_0619"/>
<dbReference type="GO" id="GO:0019678">
    <property type="term" value="P:propionate metabolic process, methylmalonyl pathway"/>
    <property type="evidence" value="ECO:0007669"/>
    <property type="project" value="TreeGrafter"/>
</dbReference>
<accession>A0A1M4V638</accession>
<organism evidence="3 4">
    <name type="scientific">Kaistia soli DSM 19436</name>
    <dbReference type="NCBI Taxonomy" id="1122133"/>
    <lineage>
        <taxon>Bacteria</taxon>
        <taxon>Pseudomonadati</taxon>
        <taxon>Pseudomonadota</taxon>
        <taxon>Alphaproteobacteria</taxon>
        <taxon>Hyphomicrobiales</taxon>
        <taxon>Kaistiaceae</taxon>
        <taxon>Kaistia</taxon>
    </lineage>
</organism>
<evidence type="ECO:0000259" key="2">
    <source>
        <dbReference type="Pfam" id="PF01642"/>
    </source>
</evidence>
<dbReference type="Proteomes" id="UP000184485">
    <property type="component" value="Unassembled WGS sequence"/>
</dbReference>
<dbReference type="GO" id="GO:0004494">
    <property type="term" value="F:methylmalonyl-CoA mutase activity"/>
    <property type="evidence" value="ECO:0007669"/>
    <property type="project" value="TreeGrafter"/>
</dbReference>
<keyword evidence="4" id="KW-1185">Reference proteome</keyword>
<dbReference type="Gene3D" id="3.20.20.240">
    <property type="entry name" value="Methylmalonyl-CoA mutase"/>
    <property type="match status" value="1"/>
</dbReference>
<dbReference type="EMBL" id="FQUP01000001">
    <property type="protein sequence ID" value="SHE64377.1"/>
    <property type="molecule type" value="Genomic_DNA"/>
</dbReference>
<evidence type="ECO:0000313" key="4">
    <source>
        <dbReference type="Proteomes" id="UP000184485"/>
    </source>
</evidence>
<dbReference type="RefSeq" id="WP_073051308.1">
    <property type="nucleotide sequence ID" value="NZ_FQUP01000001.1"/>
</dbReference>
<evidence type="ECO:0000313" key="3">
    <source>
        <dbReference type="EMBL" id="SHE64377.1"/>
    </source>
</evidence>
<dbReference type="AlphaFoldDB" id="A0A1M4V638"/>
<evidence type="ECO:0000256" key="1">
    <source>
        <dbReference type="SAM" id="MobiDB-lite"/>
    </source>
</evidence>
<dbReference type="Pfam" id="PF01642">
    <property type="entry name" value="MM_CoA_mutase"/>
    <property type="match status" value="1"/>
</dbReference>
<dbReference type="PANTHER" id="PTHR48101">
    <property type="entry name" value="METHYLMALONYL-COA MUTASE, MITOCHONDRIAL-RELATED"/>
    <property type="match status" value="1"/>
</dbReference>
<dbReference type="OrthoDB" id="9762378at2"/>
<reference evidence="3 4" key="1">
    <citation type="submission" date="2016-11" db="EMBL/GenBank/DDBJ databases">
        <authorList>
            <person name="Jaros S."/>
            <person name="Januszkiewicz K."/>
            <person name="Wedrychowicz H."/>
        </authorList>
    </citation>
    <scope>NUCLEOTIDE SEQUENCE [LARGE SCALE GENOMIC DNA]</scope>
    <source>
        <strain evidence="3 4">DSM 19436</strain>
    </source>
</reference>
<dbReference type="GO" id="GO:0031419">
    <property type="term" value="F:cobalamin binding"/>
    <property type="evidence" value="ECO:0007669"/>
    <property type="project" value="InterPro"/>
</dbReference>
<dbReference type="SUPFAM" id="SSF51703">
    <property type="entry name" value="Cobalamin (vitamin B12)-dependent enzymes"/>
    <property type="match status" value="1"/>
</dbReference>
<dbReference type="InterPro" id="IPR006099">
    <property type="entry name" value="MeMalonylCoA_mutase_a/b_cat"/>
</dbReference>
<feature type="domain" description="Methylmalonyl-CoA mutase alpha/beta chain catalytic" evidence="2">
    <location>
        <begin position="195"/>
        <end position="434"/>
    </location>
</feature>
<protein>
    <submittedName>
        <fullName evidence="3">Methylmalonyl-CoA mutase</fullName>
    </submittedName>
</protein>
<proteinExistence type="predicted"/>